<evidence type="ECO:0000256" key="1">
    <source>
        <dbReference type="ARBA" id="ARBA00004496"/>
    </source>
</evidence>
<evidence type="ECO:0000256" key="12">
    <source>
        <dbReference type="PIRNR" id="PIRNR015601"/>
    </source>
</evidence>
<dbReference type="InterPro" id="IPR015947">
    <property type="entry name" value="PUA-like_sf"/>
</dbReference>
<dbReference type="InterPro" id="IPR046886">
    <property type="entry name" value="RsmE_MTase_dom"/>
</dbReference>
<evidence type="ECO:0000256" key="8">
    <source>
        <dbReference type="ARBA" id="ARBA00022679"/>
    </source>
</evidence>
<dbReference type="InterPro" id="IPR029028">
    <property type="entry name" value="Alpha/beta_knot_MTases"/>
</dbReference>
<evidence type="ECO:0000313" key="16">
    <source>
        <dbReference type="Proteomes" id="UP001549162"/>
    </source>
</evidence>
<reference evidence="15 16" key="1">
    <citation type="submission" date="2024-06" db="EMBL/GenBank/DDBJ databases">
        <title>Genomic Encyclopedia of Type Strains, Phase IV (KMG-IV): sequencing the most valuable type-strain genomes for metagenomic binning, comparative biology and taxonomic classification.</title>
        <authorList>
            <person name="Goeker M."/>
        </authorList>
    </citation>
    <scope>NUCLEOTIDE SEQUENCE [LARGE SCALE GENOMIC DNA]</scope>
    <source>
        <strain evidence="15 16">DSM 21460</strain>
    </source>
</reference>
<keyword evidence="5 12" id="KW-0963">Cytoplasm</keyword>
<keyword evidence="8 12" id="KW-0808">Transferase</keyword>
<evidence type="ECO:0000256" key="7">
    <source>
        <dbReference type="ARBA" id="ARBA00022603"/>
    </source>
</evidence>
<proteinExistence type="inferred from homology"/>
<comment type="caution">
    <text evidence="15">The sequence shown here is derived from an EMBL/GenBank/DDBJ whole genome shotgun (WGS) entry which is preliminary data.</text>
</comment>
<dbReference type="Pfam" id="PF04452">
    <property type="entry name" value="Methyltrans_RNA"/>
    <property type="match status" value="1"/>
</dbReference>
<dbReference type="GO" id="GO:0008168">
    <property type="term" value="F:methyltransferase activity"/>
    <property type="evidence" value="ECO:0007669"/>
    <property type="project" value="UniProtKB-KW"/>
</dbReference>
<keyword evidence="7 12" id="KW-0489">Methyltransferase</keyword>
<evidence type="ECO:0000256" key="3">
    <source>
        <dbReference type="ARBA" id="ARBA00012328"/>
    </source>
</evidence>
<dbReference type="EC" id="2.1.1.193" evidence="3 12"/>
<dbReference type="GO" id="GO:0032259">
    <property type="term" value="P:methylation"/>
    <property type="evidence" value="ECO:0007669"/>
    <property type="project" value="UniProtKB-KW"/>
</dbReference>
<dbReference type="PANTHER" id="PTHR30027:SF3">
    <property type="entry name" value="16S RRNA (URACIL(1498)-N(3))-METHYLTRANSFERASE"/>
    <property type="match status" value="1"/>
</dbReference>
<evidence type="ECO:0000256" key="6">
    <source>
        <dbReference type="ARBA" id="ARBA00022552"/>
    </source>
</evidence>
<keyword evidence="6 12" id="KW-0698">rRNA processing</keyword>
<dbReference type="PIRSF" id="PIRSF015601">
    <property type="entry name" value="MTase_slr0722"/>
    <property type="match status" value="1"/>
</dbReference>
<dbReference type="Pfam" id="PF20260">
    <property type="entry name" value="PUA_4"/>
    <property type="match status" value="1"/>
</dbReference>
<comment type="subcellular location">
    <subcellularLocation>
        <location evidence="1 12">Cytoplasm</location>
    </subcellularLocation>
</comment>
<organism evidence="15 16">
    <name type="scientific">Peptoniphilus olsenii</name>
    <dbReference type="NCBI Taxonomy" id="411570"/>
    <lineage>
        <taxon>Bacteria</taxon>
        <taxon>Bacillati</taxon>
        <taxon>Bacillota</taxon>
        <taxon>Tissierellia</taxon>
        <taxon>Tissierellales</taxon>
        <taxon>Peptoniphilaceae</taxon>
        <taxon>Peptoniphilus</taxon>
    </lineage>
</organism>
<dbReference type="NCBIfam" id="TIGR00046">
    <property type="entry name" value="RsmE family RNA methyltransferase"/>
    <property type="match status" value="1"/>
</dbReference>
<dbReference type="RefSeq" id="WP_354367578.1">
    <property type="nucleotide sequence ID" value="NZ_JBEPMA010000004.1"/>
</dbReference>
<name>A0ABV2J916_9FIRM</name>
<dbReference type="SUPFAM" id="SSF75217">
    <property type="entry name" value="alpha/beta knot"/>
    <property type="match status" value="1"/>
</dbReference>
<comment type="similarity">
    <text evidence="2 12">Belongs to the RNA methyltransferase RsmE family.</text>
</comment>
<dbReference type="Proteomes" id="UP001549162">
    <property type="component" value="Unassembled WGS sequence"/>
</dbReference>
<evidence type="ECO:0000256" key="2">
    <source>
        <dbReference type="ARBA" id="ARBA00005528"/>
    </source>
</evidence>
<feature type="domain" description="Ribosomal RNA small subunit methyltransferase E PUA-like" evidence="14">
    <location>
        <begin position="16"/>
        <end position="51"/>
    </location>
</feature>
<keyword evidence="9 12" id="KW-0949">S-adenosyl-L-methionine</keyword>
<feature type="domain" description="Ribosomal RNA small subunit methyltransferase E methyltransferase" evidence="13">
    <location>
        <begin position="65"/>
        <end position="219"/>
    </location>
</feature>
<dbReference type="CDD" id="cd18084">
    <property type="entry name" value="RsmE-like"/>
    <property type="match status" value="1"/>
</dbReference>
<evidence type="ECO:0000256" key="9">
    <source>
        <dbReference type="ARBA" id="ARBA00022691"/>
    </source>
</evidence>
<evidence type="ECO:0000256" key="5">
    <source>
        <dbReference type="ARBA" id="ARBA00022490"/>
    </source>
</evidence>
<dbReference type="EMBL" id="JBEPMA010000004">
    <property type="protein sequence ID" value="MET3617279.1"/>
    <property type="molecule type" value="Genomic_DNA"/>
</dbReference>
<keyword evidence="16" id="KW-1185">Reference proteome</keyword>
<accession>A0ABV2J916</accession>
<evidence type="ECO:0000313" key="15">
    <source>
        <dbReference type="EMBL" id="MET3617279.1"/>
    </source>
</evidence>
<comment type="function">
    <text evidence="10 12">Specifically methylates the N3 position of the uracil ring of uridine 1498 (m3U1498) in 16S rRNA. Acts on the fully assembled 30S ribosomal subunit.</text>
</comment>
<dbReference type="InterPro" id="IPR046887">
    <property type="entry name" value="RsmE_PUA-like"/>
</dbReference>
<evidence type="ECO:0000256" key="4">
    <source>
        <dbReference type="ARBA" id="ARBA00013673"/>
    </source>
</evidence>
<dbReference type="Gene3D" id="3.40.1280.10">
    <property type="match status" value="1"/>
</dbReference>
<dbReference type="PANTHER" id="PTHR30027">
    <property type="entry name" value="RIBOSOMAL RNA SMALL SUBUNIT METHYLTRANSFERASE E"/>
    <property type="match status" value="1"/>
</dbReference>
<dbReference type="SUPFAM" id="SSF88697">
    <property type="entry name" value="PUA domain-like"/>
    <property type="match status" value="1"/>
</dbReference>
<sequence>MYRFFENRNFEENTNLSEDNLHHLKNVIRIEDGEEFQVVFKDGIFAFEIEDNKIIKKYEIKNSNESPIRLSLFFGILKGNKNEDVLKHATEIGVSDFYPVSMDRSISDISKKFEKKKERFQKVVEAAAKQSKRDIIPIVHNLVKTDDIKKFEKDIVICYEDENKIELGDIIKDLSNDIALVIGPEGGLSEREISLFKDEYKVGLGRRILRAETASIVAAFYIIHGKECLDG</sequence>
<protein>
    <recommendedName>
        <fullName evidence="4 12">Ribosomal RNA small subunit methyltransferase E</fullName>
        <ecNumber evidence="3 12">2.1.1.193</ecNumber>
    </recommendedName>
</protein>
<evidence type="ECO:0000256" key="10">
    <source>
        <dbReference type="ARBA" id="ARBA00025699"/>
    </source>
</evidence>
<evidence type="ECO:0000259" key="14">
    <source>
        <dbReference type="Pfam" id="PF20260"/>
    </source>
</evidence>
<evidence type="ECO:0000256" key="11">
    <source>
        <dbReference type="ARBA" id="ARBA00047944"/>
    </source>
</evidence>
<gene>
    <name evidence="15" type="ORF">ABID14_000908</name>
</gene>
<dbReference type="InterPro" id="IPR029026">
    <property type="entry name" value="tRNA_m1G_MTases_N"/>
</dbReference>
<comment type="catalytic activity">
    <reaction evidence="11 12">
        <text>uridine(1498) in 16S rRNA + S-adenosyl-L-methionine = N(3)-methyluridine(1498) in 16S rRNA + S-adenosyl-L-homocysteine + H(+)</text>
        <dbReference type="Rhea" id="RHEA:42920"/>
        <dbReference type="Rhea" id="RHEA-COMP:10283"/>
        <dbReference type="Rhea" id="RHEA-COMP:10284"/>
        <dbReference type="ChEBI" id="CHEBI:15378"/>
        <dbReference type="ChEBI" id="CHEBI:57856"/>
        <dbReference type="ChEBI" id="CHEBI:59789"/>
        <dbReference type="ChEBI" id="CHEBI:65315"/>
        <dbReference type="ChEBI" id="CHEBI:74502"/>
        <dbReference type="EC" id="2.1.1.193"/>
    </reaction>
</comment>
<evidence type="ECO:0000259" key="13">
    <source>
        <dbReference type="Pfam" id="PF04452"/>
    </source>
</evidence>
<dbReference type="InterPro" id="IPR006700">
    <property type="entry name" value="RsmE"/>
</dbReference>